<comment type="caution">
    <text evidence="1">The sequence shown here is derived from an EMBL/GenBank/DDBJ whole genome shotgun (WGS) entry which is preliminary data.</text>
</comment>
<accession>A0A174W3W2</accession>
<dbReference type="Proteomes" id="UP000092714">
    <property type="component" value="Unassembled WGS sequence"/>
</dbReference>
<dbReference type="RefSeq" id="WP_027099419.1">
    <property type="nucleotide sequence ID" value="NZ_CABHIH010000001.1"/>
</dbReference>
<protein>
    <submittedName>
        <fullName evidence="1">Uncharacterized protein</fullName>
    </submittedName>
</protein>
<gene>
    <name evidence="1" type="ORF">CP373A1_00540</name>
</gene>
<sequence length="169" mass="20394">MKTKFLEELNQEDLRPKIMGLTFKGDEGYYNRYKNEIFPERVMKEKGKGEYYKEFERCINDFKEIQYNENFIFIFSNILEEDIYVGSRFNTLRNLDKSEEIEVDVEIKAIIHEWFLLPYKCINKYHKGICLLEFKNGIPDIIRNMKVYHNDFNNDYANIVLLNRGVTND</sequence>
<dbReference type="AlphaFoldDB" id="A0A174W3W2"/>
<reference evidence="1 2" key="1">
    <citation type="submission" date="2016-06" db="EMBL/GenBank/DDBJ databases">
        <authorList>
            <person name="Kjaerup R.B."/>
            <person name="Dalgaard T.S."/>
            <person name="Juul-Madsen H.R."/>
        </authorList>
    </citation>
    <scope>NUCLEOTIDE SEQUENCE [LARGE SCALE GENOMIC DNA]</scope>
    <source>
        <strain evidence="1 2">373-A1</strain>
    </source>
</reference>
<dbReference type="GeneID" id="42777267"/>
<proteinExistence type="predicted"/>
<keyword evidence="2" id="KW-1185">Reference proteome</keyword>
<evidence type="ECO:0000313" key="2">
    <source>
        <dbReference type="Proteomes" id="UP000092714"/>
    </source>
</evidence>
<evidence type="ECO:0000313" key="1">
    <source>
        <dbReference type="EMBL" id="OBY12115.1"/>
    </source>
</evidence>
<dbReference type="EMBL" id="MAPZ01000009">
    <property type="protein sequence ID" value="OBY12115.1"/>
    <property type="molecule type" value="Genomic_DNA"/>
</dbReference>
<dbReference type="OrthoDB" id="2063205at2"/>
<organism evidence="1 2">
    <name type="scientific">Clostridium paraputrificum</name>
    <dbReference type="NCBI Taxonomy" id="29363"/>
    <lineage>
        <taxon>Bacteria</taxon>
        <taxon>Bacillati</taxon>
        <taxon>Bacillota</taxon>
        <taxon>Clostridia</taxon>
        <taxon>Eubacteriales</taxon>
        <taxon>Clostridiaceae</taxon>
        <taxon>Clostridium</taxon>
    </lineage>
</organism>
<name>A0A174W3W2_9CLOT</name>